<reference evidence="2" key="1">
    <citation type="submission" date="2015-07" db="EMBL/GenBank/DDBJ databases">
        <authorList>
            <person name="Ju K.-S."/>
            <person name="Doroghazi J.R."/>
            <person name="Metcalf W.W."/>
        </authorList>
    </citation>
    <scope>NUCLEOTIDE SEQUENCE [LARGE SCALE GENOMIC DNA]</scope>
    <source>
        <strain evidence="2">NRRL 2290</strain>
    </source>
</reference>
<sequence length="70" mass="7554">MRRRRSGRGGSRSSLVVTSSLVVMTTQRSVPVGDGRLAAVAPRPGHGERTERPRQAVGQIEVCLVDLVDE</sequence>
<evidence type="ECO:0000313" key="1">
    <source>
        <dbReference type="EMBL" id="KOG29312.1"/>
    </source>
</evidence>
<proteinExistence type="predicted"/>
<dbReference type="AlphaFoldDB" id="A0A0L8KTT3"/>
<dbReference type="Proteomes" id="UP000037251">
    <property type="component" value="Unassembled WGS sequence"/>
</dbReference>
<evidence type="ECO:0000313" key="2">
    <source>
        <dbReference type="Proteomes" id="UP000037251"/>
    </source>
</evidence>
<dbReference type="EMBL" id="LGUS01000222">
    <property type="protein sequence ID" value="KOG29312.1"/>
    <property type="molecule type" value="Genomic_DNA"/>
</dbReference>
<accession>A0A0L8KTT3</accession>
<comment type="caution">
    <text evidence="1">The sequence shown here is derived from an EMBL/GenBank/DDBJ whole genome shotgun (WGS) entry which is preliminary data.</text>
</comment>
<gene>
    <name evidence="1" type="ORF">ADK37_36990</name>
</gene>
<dbReference type="PATRIC" id="fig|67356.5.peg.7910"/>
<name>A0A0L8KTT3_9ACTN</name>
<organism evidence="1 2">
    <name type="scientific">Streptomyces resistomycificus</name>
    <dbReference type="NCBI Taxonomy" id="67356"/>
    <lineage>
        <taxon>Bacteria</taxon>
        <taxon>Bacillati</taxon>
        <taxon>Actinomycetota</taxon>
        <taxon>Actinomycetes</taxon>
        <taxon>Kitasatosporales</taxon>
        <taxon>Streptomycetaceae</taxon>
        <taxon>Streptomyces</taxon>
        <taxon>Streptomyces aurantiacus group</taxon>
    </lineage>
</organism>
<keyword evidence="2" id="KW-1185">Reference proteome</keyword>
<protein>
    <submittedName>
        <fullName evidence="1">Uncharacterized protein</fullName>
    </submittedName>
</protein>